<feature type="transmembrane region" description="Helical" evidence="9">
    <location>
        <begin position="469"/>
        <end position="488"/>
    </location>
</feature>
<reference evidence="10 11" key="1">
    <citation type="submission" date="2024-04" db="EMBL/GenBank/DDBJ databases">
        <title>Tritrichomonas musculus Genome.</title>
        <authorList>
            <person name="Alves-Ferreira E."/>
            <person name="Grigg M."/>
            <person name="Lorenzi H."/>
            <person name="Galac M."/>
        </authorList>
    </citation>
    <scope>NUCLEOTIDE SEQUENCE [LARGE SCALE GENOMIC DNA]</scope>
    <source>
        <strain evidence="10 11">EAF2021</strain>
    </source>
</reference>
<organism evidence="10 11">
    <name type="scientific">Tritrichomonas musculus</name>
    <dbReference type="NCBI Taxonomy" id="1915356"/>
    <lineage>
        <taxon>Eukaryota</taxon>
        <taxon>Metamonada</taxon>
        <taxon>Parabasalia</taxon>
        <taxon>Tritrichomonadida</taxon>
        <taxon>Tritrichomonadidae</taxon>
        <taxon>Tritrichomonas</taxon>
    </lineage>
</organism>
<evidence type="ECO:0008006" key="12">
    <source>
        <dbReference type="Google" id="ProtNLM"/>
    </source>
</evidence>
<evidence type="ECO:0000256" key="4">
    <source>
        <dbReference type="ARBA" id="ARBA00022475"/>
    </source>
</evidence>
<dbReference type="CDD" id="cd12082">
    <property type="entry name" value="MATE_like"/>
    <property type="match status" value="1"/>
</dbReference>
<dbReference type="PANTHER" id="PTHR43549">
    <property type="entry name" value="MULTIDRUG RESISTANCE PROTEIN YPNP-RELATED"/>
    <property type="match status" value="1"/>
</dbReference>
<keyword evidence="4" id="KW-1003">Cell membrane</keyword>
<keyword evidence="5 9" id="KW-0812">Transmembrane</keyword>
<accession>A0ABR2HU82</accession>
<feature type="transmembrane region" description="Helical" evidence="9">
    <location>
        <begin position="208"/>
        <end position="229"/>
    </location>
</feature>
<dbReference type="InterPro" id="IPR052031">
    <property type="entry name" value="Membrane_Transporter-Flippase"/>
</dbReference>
<evidence type="ECO:0000256" key="2">
    <source>
        <dbReference type="ARBA" id="ARBA00010199"/>
    </source>
</evidence>
<name>A0ABR2HU82_9EUKA</name>
<evidence type="ECO:0000313" key="10">
    <source>
        <dbReference type="EMBL" id="KAK8852398.1"/>
    </source>
</evidence>
<feature type="transmembrane region" description="Helical" evidence="9">
    <location>
        <begin position="406"/>
        <end position="424"/>
    </location>
</feature>
<feature type="region of interest" description="Disordered" evidence="8">
    <location>
        <begin position="1"/>
        <end position="40"/>
    </location>
</feature>
<comment type="similarity">
    <text evidence="2">Belongs to the multi antimicrobial extrusion (MATE) (TC 2.A.66.1) family.</text>
</comment>
<feature type="transmembrane region" description="Helical" evidence="9">
    <location>
        <begin position="139"/>
        <end position="160"/>
    </location>
</feature>
<keyword evidence="7 9" id="KW-0472">Membrane</keyword>
<proteinExistence type="inferred from homology"/>
<evidence type="ECO:0000256" key="5">
    <source>
        <dbReference type="ARBA" id="ARBA00022692"/>
    </source>
</evidence>
<comment type="subcellular location">
    <subcellularLocation>
        <location evidence="1">Cell membrane</location>
        <topology evidence="1">Multi-pass membrane protein</topology>
    </subcellularLocation>
</comment>
<evidence type="ECO:0000256" key="6">
    <source>
        <dbReference type="ARBA" id="ARBA00022989"/>
    </source>
</evidence>
<gene>
    <name evidence="10" type="ORF">M9Y10_017372</name>
</gene>
<protein>
    <recommendedName>
        <fullName evidence="12">MatE family protein</fullName>
    </recommendedName>
</protein>
<feature type="transmembrane region" description="Helical" evidence="9">
    <location>
        <begin position="363"/>
        <end position="386"/>
    </location>
</feature>
<comment type="caution">
    <text evidence="10">The sequence shown here is derived from an EMBL/GenBank/DDBJ whole genome shotgun (WGS) entry which is preliminary data.</text>
</comment>
<keyword evidence="11" id="KW-1185">Reference proteome</keyword>
<dbReference type="Proteomes" id="UP001470230">
    <property type="component" value="Unassembled WGS sequence"/>
</dbReference>
<evidence type="ECO:0000256" key="9">
    <source>
        <dbReference type="SAM" id="Phobius"/>
    </source>
</evidence>
<keyword evidence="3" id="KW-0813">Transport</keyword>
<keyword evidence="6 9" id="KW-1133">Transmembrane helix</keyword>
<dbReference type="EMBL" id="JAPFFF010000023">
    <property type="protein sequence ID" value="KAK8852398.1"/>
    <property type="molecule type" value="Genomic_DNA"/>
</dbReference>
<dbReference type="Pfam" id="PF01554">
    <property type="entry name" value="MatE"/>
    <property type="match status" value="1"/>
</dbReference>
<feature type="transmembrane region" description="Helical" evidence="9">
    <location>
        <begin position="436"/>
        <end position="457"/>
    </location>
</feature>
<sequence length="515" mass="58078">MSESNQDPLLGNSENAKQNNENNEVPEGEDFNPNDHVAQEYDVGNLNPEESKLGKDSAPLRILKDSFGPFLGEIVSASYVFVDAFWISKYVGTEGNAVTVIANILDNLCRSFGFFMKESAASHFSRLHGEGRKDEIPHLFADLFCLCLIFGVLVPLIFIPLNWPLEKLFKVEEKKMNREYVFPLILSCFSICINQLLNGCLQSEGRNFIYGISQICSAVLNMCVFDPLFMGPCKLGILGASLSTVVSEFLVQFTLFCLFLSGNFFDTKIDLKLAFKKWSPEVWPAVKIGISKFISHISFFIPTFFSRGYGVRCAANENEKAAMQYSMNLWYFGYTYSQAIYSSYLPAASYAHGRQDFKRMLNLLIVSIAYVLIWCGFAEVVILSLRNIYPKIYTNDYDLIITTGKMIFTSYLATVLMGLVYVAESTLMSLEMTGKCMILSVLSELVPVPLFSTILYFSMKNKKSIVTLFYMYTCNDAFAGLVSLFFLIDPIVKLRRLIKGINPVPLITENMLKST</sequence>
<evidence type="ECO:0000256" key="7">
    <source>
        <dbReference type="ARBA" id="ARBA00023136"/>
    </source>
</evidence>
<feature type="compositionally biased region" description="Low complexity" evidence="8">
    <location>
        <begin position="12"/>
        <end position="23"/>
    </location>
</feature>
<dbReference type="PANTHER" id="PTHR43549:SF2">
    <property type="entry name" value="MULTIDRUG RESISTANCE PROTEIN NORM-RELATED"/>
    <property type="match status" value="1"/>
</dbReference>
<evidence type="ECO:0000256" key="8">
    <source>
        <dbReference type="SAM" id="MobiDB-lite"/>
    </source>
</evidence>
<evidence type="ECO:0000256" key="1">
    <source>
        <dbReference type="ARBA" id="ARBA00004651"/>
    </source>
</evidence>
<evidence type="ECO:0000256" key="3">
    <source>
        <dbReference type="ARBA" id="ARBA00022448"/>
    </source>
</evidence>
<dbReference type="InterPro" id="IPR002528">
    <property type="entry name" value="MATE_fam"/>
</dbReference>
<evidence type="ECO:0000313" key="11">
    <source>
        <dbReference type="Proteomes" id="UP001470230"/>
    </source>
</evidence>
<feature type="transmembrane region" description="Helical" evidence="9">
    <location>
        <begin position="180"/>
        <end position="201"/>
    </location>
</feature>
<feature type="transmembrane region" description="Helical" evidence="9">
    <location>
        <begin position="249"/>
        <end position="267"/>
    </location>
</feature>